<dbReference type="PANTHER" id="PTHR10110:SF86">
    <property type="entry name" value="SODIUM_HYDROGEN EXCHANGER 7"/>
    <property type="match status" value="1"/>
</dbReference>
<evidence type="ECO:0000313" key="12">
    <source>
        <dbReference type="EMBL" id="RKQ93655.1"/>
    </source>
</evidence>
<dbReference type="GO" id="GO:0051453">
    <property type="term" value="P:regulation of intracellular pH"/>
    <property type="evidence" value="ECO:0007669"/>
    <property type="project" value="TreeGrafter"/>
</dbReference>
<gene>
    <name evidence="12" type="ORF">C8N24_3526</name>
</gene>
<dbReference type="InterPro" id="IPR006153">
    <property type="entry name" value="Cation/H_exchanger_TM"/>
</dbReference>
<name>A0A660LHD9_9ACTN</name>
<feature type="transmembrane region" description="Helical" evidence="10">
    <location>
        <begin position="297"/>
        <end position="321"/>
    </location>
</feature>
<dbReference type="EMBL" id="RBIL01000001">
    <property type="protein sequence ID" value="RKQ93655.1"/>
    <property type="molecule type" value="Genomic_DNA"/>
</dbReference>
<dbReference type="GO" id="GO:0015385">
    <property type="term" value="F:sodium:proton antiporter activity"/>
    <property type="evidence" value="ECO:0007669"/>
    <property type="project" value="InterPro"/>
</dbReference>
<comment type="similarity">
    <text evidence="10">Belongs to the monovalent cation:proton antiporter 1 (CPA1) transporter (TC 2.A.36) family.</text>
</comment>
<feature type="transmembrane region" description="Helical" evidence="10">
    <location>
        <begin position="362"/>
        <end position="385"/>
    </location>
</feature>
<protein>
    <submittedName>
        <fullName evidence="12">Sodium/proton antiporter (CPA1 family)</fullName>
    </submittedName>
</protein>
<keyword evidence="8 10" id="KW-0472">Membrane</keyword>
<keyword evidence="3 10" id="KW-1003">Cell membrane</keyword>
<keyword evidence="13" id="KW-1185">Reference proteome</keyword>
<feature type="transmembrane region" description="Helical" evidence="10">
    <location>
        <begin position="82"/>
        <end position="105"/>
    </location>
</feature>
<evidence type="ECO:0000256" key="2">
    <source>
        <dbReference type="ARBA" id="ARBA00022448"/>
    </source>
</evidence>
<keyword evidence="4 10" id="KW-0812">Transmembrane</keyword>
<evidence type="ECO:0000256" key="1">
    <source>
        <dbReference type="ARBA" id="ARBA00004651"/>
    </source>
</evidence>
<feature type="domain" description="Cation/H+ exchanger transmembrane" evidence="11">
    <location>
        <begin position="13"/>
        <end position="386"/>
    </location>
</feature>
<keyword evidence="9 10" id="KW-0739">Sodium transport</keyword>
<dbReference type="Proteomes" id="UP000278962">
    <property type="component" value="Unassembled WGS sequence"/>
</dbReference>
<dbReference type="PANTHER" id="PTHR10110">
    <property type="entry name" value="SODIUM/HYDROGEN EXCHANGER"/>
    <property type="match status" value="1"/>
</dbReference>
<feature type="transmembrane region" description="Helical" evidence="10">
    <location>
        <begin position="155"/>
        <end position="176"/>
    </location>
</feature>
<sequence length="507" mass="54343">MGELELLFALLFAAVLLVRAADRLRVPYPIVLVLGGLALAFVPGVPRIDMDPHVVLLVFIPPLLMSAGWASSARELRAESRALGLLALALVLMTTSVVAVAAHAMVDGLSWPAAFMLGAVIAPTDAVAAVATFATVRVPDRVRRLVEGESLINDATGLTGFRVAAGAATAGTFSLLDATLEFLVAAAGGALVGGAVAWVSLRAIRKQTDVTVSVLLTILAAYASYIAAEEVHASGILAAAVCGVLSGWKQSDYFDADTRLTAISFWNILTFGLEALLFVLLGLQLENIIDELGSDRAASLILTGVAISGIVIAVRIAFALLPVAPGLGIRERFVVGWCGMRGAISLAAALSIAADIPGREEVIFLTFVVILVTLVGQGLTLPAVVRALRIPSEREWSPEEAIARLEAAQTALDRLDELEEEERVNEEPLRRLRELYRARFQQCVAVLGGEKTPDVLQEQRMRFSDVRRDLIQAERAAVLGLRNEGRISQDVQRQIERDLDLEEARLR</sequence>
<evidence type="ECO:0000256" key="7">
    <source>
        <dbReference type="ARBA" id="ARBA00023065"/>
    </source>
</evidence>
<keyword evidence="7 10" id="KW-0406">Ion transport</keyword>
<keyword evidence="10" id="KW-0050">Antiport</keyword>
<evidence type="ECO:0000256" key="3">
    <source>
        <dbReference type="ARBA" id="ARBA00022475"/>
    </source>
</evidence>
<organism evidence="12 13">
    <name type="scientific">Solirubrobacter pauli</name>
    <dbReference type="NCBI Taxonomy" id="166793"/>
    <lineage>
        <taxon>Bacteria</taxon>
        <taxon>Bacillati</taxon>
        <taxon>Actinomycetota</taxon>
        <taxon>Thermoleophilia</taxon>
        <taxon>Solirubrobacterales</taxon>
        <taxon>Solirubrobacteraceae</taxon>
        <taxon>Solirubrobacter</taxon>
    </lineage>
</organism>
<evidence type="ECO:0000313" key="13">
    <source>
        <dbReference type="Proteomes" id="UP000278962"/>
    </source>
</evidence>
<dbReference type="AlphaFoldDB" id="A0A660LHD9"/>
<feature type="transmembrane region" description="Helical" evidence="10">
    <location>
        <begin position="333"/>
        <end position="356"/>
    </location>
</feature>
<evidence type="ECO:0000256" key="8">
    <source>
        <dbReference type="ARBA" id="ARBA00023136"/>
    </source>
</evidence>
<evidence type="ECO:0000256" key="5">
    <source>
        <dbReference type="ARBA" id="ARBA00022989"/>
    </source>
</evidence>
<keyword evidence="5 10" id="KW-1133">Transmembrane helix</keyword>
<proteinExistence type="inferred from homology"/>
<dbReference type="GO" id="GO:0015386">
    <property type="term" value="F:potassium:proton antiporter activity"/>
    <property type="evidence" value="ECO:0007669"/>
    <property type="project" value="TreeGrafter"/>
</dbReference>
<feature type="transmembrane region" description="Helical" evidence="10">
    <location>
        <begin position="111"/>
        <end position="134"/>
    </location>
</feature>
<evidence type="ECO:0000256" key="4">
    <source>
        <dbReference type="ARBA" id="ARBA00022692"/>
    </source>
</evidence>
<evidence type="ECO:0000256" key="10">
    <source>
        <dbReference type="RuleBase" id="RU366002"/>
    </source>
</evidence>
<evidence type="ECO:0000259" key="11">
    <source>
        <dbReference type="Pfam" id="PF00999"/>
    </source>
</evidence>
<feature type="transmembrane region" description="Helical" evidence="10">
    <location>
        <begin position="231"/>
        <end position="248"/>
    </location>
</feature>
<dbReference type="NCBIfam" id="TIGR00831">
    <property type="entry name" value="a_cpa1"/>
    <property type="match status" value="1"/>
</dbReference>
<reference evidence="12 13" key="1">
    <citation type="submission" date="2018-10" db="EMBL/GenBank/DDBJ databases">
        <title>Genomic Encyclopedia of Archaeal and Bacterial Type Strains, Phase II (KMG-II): from individual species to whole genera.</title>
        <authorList>
            <person name="Goeker M."/>
        </authorList>
    </citation>
    <scope>NUCLEOTIDE SEQUENCE [LARGE SCALE GENOMIC DNA]</scope>
    <source>
        <strain evidence="12 13">DSM 14954</strain>
    </source>
</reference>
<evidence type="ECO:0000256" key="6">
    <source>
        <dbReference type="ARBA" id="ARBA00023053"/>
    </source>
</evidence>
<feature type="transmembrane region" description="Helical" evidence="10">
    <location>
        <begin position="53"/>
        <end position="70"/>
    </location>
</feature>
<keyword evidence="6 10" id="KW-0915">Sodium</keyword>
<comment type="subcellular location">
    <subcellularLocation>
        <location evidence="1 10">Cell membrane</location>
        <topology evidence="1 10">Multi-pass membrane protein</topology>
    </subcellularLocation>
</comment>
<comment type="function">
    <text evidence="10">Na(+)/H(+) antiporter that extrudes sodium in exchange for external protons.</text>
</comment>
<feature type="transmembrane region" description="Helical" evidence="10">
    <location>
        <begin position="208"/>
        <end position="225"/>
    </location>
</feature>
<dbReference type="InterPro" id="IPR018422">
    <property type="entry name" value="Cation/H_exchanger_CPA1"/>
</dbReference>
<dbReference type="InterPro" id="IPR004705">
    <property type="entry name" value="Cation/H_exchanger_CPA1_bac"/>
</dbReference>
<keyword evidence="2 10" id="KW-0813">Transport</keyword>
<feature type="transmembrane region" description="Helical" evidence="10">
    <location>
        <begin position="260"/>
        <end position="285"/>
    </location>
</feature>
<feature type="transmembrane region" description="Helical" evidence="10">
    <location>
        <begin position="182"/>
        <end position="201"/>
    </location>
</feature>
<dbReference type="GO" id="GO:0005886">
    <property type="term" value="C:plasma membrane"/>
    <property type="evidence" value="ECO:0007669"/>
    <property type="project" value="UniProtKB-SubCell"/>
</dbReference>
<dbReference type="Pfam" id="PF00999">
    <property type="entry name" value="Na_H_Exchanger"/>
    <property type="match status" value="1"/>
</dbReference>
<dbReference type="Gene3D" id="6.10.140.1330">
    <property type="match status" value="1"/>
</dbReference>
<dbReference type="RefSeq" id="WP_170179164.1">
    <property type="nucleotide sequence ID" value="NZ_RBIL01000001.1"/>
</dbReference>
<comment type="caution">
    <text evidence="12">The sequence shown here is derived from an EMBL/GenBank/DDBJ whole genome shotgun (WGS) entry which is preliminary data.</text>
</comment>
<dbReference type="GO" id="GO:0098719">
    <property type="term" value="P:sodium ion import across plasma membrane"/>
    <property type="evidence" value="ECO:0007669"/>
    <property type="project" value="TreeGrafter"/>
</dbReference>
<accession>A0A660LHD9</accession>
<evidence type="ECO:0000256" key="9">
    <source>
        <dbReference type="ARBA" id="ARBA00023201"/>
    </source>
</evidence>